<accession>A0A915J221</accession>
<reference evidence="2" key="1">
    <citation type="submission" date="2022-11" db="UniProtKB">
        <authorList>
            <consortium name="WormBaseParasite"/>
        </authorList>
    </citation>
    <scope>IDENTIFICATION</scope>
</reference>
<proteinExistence type="predicted"/>
<evidence type="ECO:0000313" key="1">
    <source>
        <dbReference type="Proteomes" id="UP000887565"/>
    </source>
</evidence>
<name>A0A915J221_ROMCU</name>
<dbReference type="WBParaSite" id="nRc.2.0.1.t20445-RA">
    <property type="protein sequence ID" value="nRc.2.0.1.t20445-RA"/>
    <property type="gene ID" value="nRc.2.0.1.g20445"/>
</dbReference>
<dbReference type="Proteomes" id="UP000887565">
    <property type="component" value="Unplaced"/>
</dbReference>
<sequence length="101" mass="11396">MQIVCATGRPLCRFACRLPNHNIASNRVPNIPRPSKLTYRRYLFSVKHKTTLHLELPVVTGEQCTNYAPNIADVDMKLNQMANDIQRLKQTSNVMISGNTG</sequence>
<keyword evidence="1" id="KW-1185">Reference proteome</keyword>
<organism evidence="1 2">
    <name type="scientific">Romanomermis culicivorax</name>
    <name type="common">Nematode worm</name>
    <dbReference type="NCBI Taxonomy" id="13658"/>
    <lineage>
        <taxon>Eukaryota</taxon>
        <taxon>Metazoa</taxon>
        <taxon>Ecdysozoa</taxon>
        <taxon>Nematoda</taxon>
        <taxon>Enoplea</taxon>
        <taxon>Dorylaimia</taxon>
        <taxon>Mermithida</taxon>
        <taxon>Mermithoidea</taxon>
        <taxon>Mermithidae</taxon>
        <taxon>Romanomermis</taxon>
    </lineage>
</organism>
<evidence type="ECO:0000313" key="2">
    <source>
        <dbReference type="WBParaSite" id="nRc.2.0.1.t20445-RA"/>
    </source>
</evidence>
<dbReference type="AlphaFoldDB" id="A0A915J221"/>
<protein>
    <submittedName>
        <fullName evidence="2">Uncharacterized protein</fullName>
    </submittedName>
</protein>